<dbReference type="Proteomes" id="UP000006468">
    <property type="component" value="Chromosome"/>
</dbReference>
<comment type="caution">
    <text evidence="1">The sequence shown here is derived from an EMBL/GenBank/DDBJ whole genome shotgun (WGS) entry which is preliminary data.</text>
</comment>
<accession>D5QEC7</accession>
<gene>
    <name evidence="1" type="ORF">GXY_07460</name>
</gene>
<dbReference type="AlphaFoldDB" id="D5QEC7"/>
<reference evidence="1 2" key="1">
    <citation type="journal article" date="2010" name="J. Bacteriol.">
        <title>Genome sequence of a cellulose-producing bacterium, Gluconacetobacter hansenii ATCC 23769.</title>
        <authorList>
            <person name="Iyer P.R."/>
            <person name="Geib S.M."/>
            <person name="Catchmark J."/>
            <person name="Kao T.H."/>
            <person name="Tien M."/>
        </authorList>
    </citation>
    <scope>NUCLEOTIDE SEQUENCE [LARGE SCALE GENOMIC DNA]</scope>
    <source>
        <strain evidence="1 2">ATCC 23769</strain>
    </source>
</reference>
<proteinExistence type="predicted"/>
<name>D5QEC7_NOVHA</name>
<organism evidence="1 2">
    <name type="scientific">Novacetimonas hansenii ATCC 23769</name>
    <dbReference type="NCBI Taxonomy" id="714995"/>
    <lineage>
        <taxon>Bacteria</taxon>
        <taxon>Pseudomonadati</taxon>
        <taxon>Pseudomonadota</taxon>
        <taxon>Alphaproteobacteria</taxon>
        <taxon>Acetobacterales</taxon>
        <taxon>Acetobacteraceae</taxon>
        <taxon>Novacetimonas</taxon>
    </lineage>
</organism>
<evidence type="ECO:0000313" key="1">
    <source>
        <dbReference type="EMBL" id="EFG84608.1"/>
    </source>
</evidence>
<dbReference type="EMBL" id="ADTV01000030">
    <property type="protein sequence ID" value="EFG84608.1"/>
    <property type="molecule type" value="Genomic_DNA"/>
</dbReference>
<protein>
    <submittedName>
        <fullName evidence="1">Uncharacterized protein</fullName>
    </submittedName>
</protein>
<evidence type="ECO:0000313" key="2">
    <source>
        <dbReference type="Proteomes" id="UP000006468"/>
    </source>
</evidence>
<dbReference type="HOGENOM" id="CLU_2585109_0_0_5"/>
<sequence>MDTTVEMHPSSRMLARISWVSTAGFGENCHVGDWNCFYRHVDLPADYAVPVPLARLVFCNIQKVFGPTFACGDVPNLTQH</sequence>